<dbReference type="GO" id="GO:0000155">
    <property type="term" value="F:phosphorelay sensor kinase activity"/>
    <property type="evidence" value="ECO:0007669"/>
    <property type="project" value="InterPro"/>
</dbReference>
<gene>
    <name evidence="5" type="ORF">HDF15_000976</name>
</gene>
<dbReference type="Pfam" id="PF07494">
    <property type="entry name" value="Reg_prop"/>
    <property type="match status" value="1"/>
</dbReference>
<dbReference type="Pfam" id="PF07495">
    <property type="entry name" value="Y_Y_Y"/>
    <property type="match status" value="1"/>
</dbReference>
<organism evidence="5 6">
    <name type="scientific">Granulicella mallensis</name>
    <dbReference type="NCBI Taxonomy" id="940614"/>
    <lineage>
        <taxon>Bacteria</taxon>
        <taxon>Pseudomonadati</taxon>
        <taxon>Acidobacteriota</taxon>
        <taxon>Terriglobia</taxon>
        <taxon>Terriglobales</taxon>
        <taxon>Acidobacteriaceae</taxon>
        <taxon>Granulicella</taxon>
    </lineage>
</organism>
<dbReference type="CDD" id="cd16917">
    <property type="entry name" value="HATPase_UhpB-NarQ-NarX-like"/>
    <property type="match status" value="1"/>
</dbReference>
<dbReference type="InterPro" id="IPR011123">
    <property type="entry name" value="Y_Y_Y"/>
</dbReference>
<evidence type="ECO:0000256" key="1">
    <source>
        <dbReference type="ARBA" id="ARBA00022679"/>
    </source>
</evidence>
<dbReference type="Proteomes" id="UP000584867">
    <property type="component" value="Unassembled WGS sequence"/>
</dbReference>
<dbReference type="InterPro" id="IPR003594">
    <property type="entry name" value="HATPase_dom"/>
</dbReference>
<dbReference type="Gene3D" id="2.130.10.10">
    <property type="entry name" value="YVTN repeat-like/Quinoprotein amine dehydrogenase"/>
    <property type="match status" value="2"/>
</dbReference>
<dbReference type="Gene3D" id="1.20.5.1930">
    <property type="match status" value="1"/>
</dbReference>
<dbReference type="SUPFAM" id="SSF55874">
    <property type="entry name" value="ATPase domain of HSP90 chaperone/DNA topoisomerase II/histidine kinase"/>
    <property type="match status" value="1"/>
</dbReference>
<sequence length="1032" mass="113643">MKNSSSYPENVMQRHRLRKVLLNGIALLCLVNTAFGLDPTRRISQYVHDKWGEDKGFIGGRIYTIRQSADGYLWIGTERGLVRFDGANFILIQRPLPDSPPISPVRGLVTDASGNLWIRLEGPHMLLYHDGKFEDPYTRFDLQDITFTATSSDYKGRVILSGLGDRTFRYEGGRLETIVSAEQIPGIVISLAATRDQSIWFGTQDNGLFRLSQNHISAVAQELKGSKINALLPAVTGGLWIGTDSGIHLWEGGVLATPHLTSSLKQLQILAMARDRDLNIWIGTNHGIVRITPSGVVSLDLLNPKPGFEVTAIYQDLDGDIWFGGSRGVERLRNGMLTTYSTSEGLPSTGIGSVYPDSTGRIWFAPLSGGLYWMKDGQVGHITVDGLEHDVVYSVSGGDGEVCVGRQHGGLTVLTGKGDSFAAHTYTQADGLAQNSVYSVHRERDGTIWAGTVSAGVSRLNGGKFTNYSDSSGLPSNAVNSIVEGFDGTTWLATPSGLASFANRHWTIYTANDGLPSSTVRTIIEDTKHVVWVVTPGGLAYISSGKIKVPARLPEALREQIFGVAEDGMGSLWFTTSDHVLRVNRDGLLSGLLSDTDVQSYGIDDGLQGVEGVSRDGTVVADPEGRIWISLKSGLSMADPIAIFRNSIPVAVRIGSMSAGGNQVNVQNPIKIPSGIQSITLNYDNTNLAARERIRFRYKLDGSDQGWSDIVASRQVVYKNLGPGTYLFRIVASNSVGLWNGPETSVPFVIEPAFWQTWWFRVACLAGSCLTILAIYRFHIHQLTKRLNVGFQERLAERTRIAQELHDTLLQGVLSASLQLDVAEDQLPEDSPTKPLLRRVLQLMSTVTQEGRNALRGLRTTESGNQSLETAFSRLRQEFPFDNKTDFRVIVDSVTRPLRPLIRDEVYRIGREALLNAFMHAQANHIEVEVEYASRHLKVLVRDDGRGIDPQVLHSGREGHWGLVGIRERSERIGAHLRLRSRIGAGTEIELTVPGTVAFEKGSNGPISQWFRWLSRERLETAKHNKAKRVHK</sequence>
<keyword evidence="2" id="KW-0418">Kinase</keyword>
<dbReference type="GO" id="GO:0046983">
    <property type="term" value="F:protein dimerization activity"/>
    <property type="evidence" value="ECO:0007669"/>
    <property type="project" value="InterPro"/>
</dbReference>
<evidence type="ECO:0000313" key="5">
    <source>
        <dbReference type="EMBL" id="MBB5062646.1"/>
    </source>
</evidence>
<feature type="domain" description="Histidine kinase/HSP90-like ATPase" evidence="4">
    <location>
        <begin position="901"/>
        <end position="997"/>
    </location>
</feature>
<name>A0A7W7ZMF8_9BACT</name>
<accession>A0A7W7ZMF8</accession>
<comment type="caution">
    <text evidence="5">The sequence shown here is derived from an EMBL/GenBank/DDBJ whole genome shotgun (WGS) entry which is preliminary data.</text>
</comment>
<dbReference type="SUPFAM" id="SSF63829">
    <property type="entry name" value="Calcium-dependent phosphotriesterase"/>
    <property type="match status" value="3"/>
</dbReference>
<dbReference type="InterPro" id="IPR015943">
    <property type="entry name" value="WD40/YVTN_repeat-like_dom_sf"/>
</dbReference>
<dbReference type="InterPro" id="IPR011110">
    <property type="entry name" value="Reg_prop"/>
</dbReference>
<reference evidence="5 6" key="1">
    <citation type="submission" date="2020-08" db="EMBL/GenBank/DDBJ databases">
        <title>Genomic Encyclopedia of Type Strains, Phase IV (KMG-V): Genome sequencing to study the core and pangenomes of soil and plant-associated prokaryotes.</title>
        <authorList>
            <person name="Whitman W."/>
        </authorList>
    </citation>
    <scope>NUCLEOTIDE SEQUENCE [LARGE SCALE GENOMIC DNA]</scope>
    <source>
        <strain evidence="5 6">X5P3</strain>
    </source>
</reference>
<dbReference type="SMART" id="SM00387">
    <property type="entry name" value="HATPase_c"/>
    <property type="match status" value="1"/>
</dbReference>
<dbReference type="InterPro" id="IPR013783">
    <property type="entry name" value="Ig-like_fold"/>
</dbReference>
<evidence type="ECO:0000259" key="4">
    <source>
        <dbReference type="SMART" id="SM00387"/>
    </source>
</evidence>
<dbReference type="InterPro" id="IPR050482">
    <property type="entry name" value="Sensor_HK_TwoCompSys"/>
</dbReference>
<evidence type="ECO:0000256" key="2">
    <source>
        <dbReference type="ARBA" id="ARBA00022777"/>
    </source>
</evidence>
<dbReference type="Gene3D" id="3.30.565.10">
    <property type="entry name" value="Histidine kinase-like ATPase, C-terminal domain"/>
    <property type="match status" value="1"/>
</dbReference>
<dbReference type="Pfam" id="PF02518">
    <property type="entry name" value="HATPase_c"/>
    <property type="match status" value="1"/>
</dbReference>
<dbReference type="RefSeq" id="WP_221314277.1">
    <property type="nucleotide sequence ID" value="NZ_JACHIO010000003.1"/>
</dbReference>
<dbReference type="GO" id="GO:0016020">
    <property type="term" value="C:membrane"/>
    <property type="evidence" value="ECO:0007669"/>
    <property type="project" value="InterPro"/>
</dbReference>
<dbReference type="Pfam" id="PF07730">
    <property type="entry name" value="HisKA_3"/>
    <property type="match status" value="1"/>
</dbReference>
<evidence type="ECO:0000313" key="6">
    <source>
        <dbReference type="Proteomes" id="UP000584867"/>
    </source>
</evidence>
<evidence type="ECO:0000256" key="3">
    <source>
        <dbReference type="ARBA" id="ARBA00023012"/>
    </source>
</evidence>
<dbReference type="AlphaFoldDB" id="A0A7W7ZMF8"/>
<protein>
    <submittedName>
        <fullName evidence="5">Ligand-binding sensor domain-containing protein</fullName>
    </submittedName>
</protein>
<dbReference type="InterPro" id="IPR036890">
    <property type="entry name" value="HATPase_C_sf"/>
</dbReference>
<dbReference type="Gene3D" id="2.60.40.10">
    <property type="entry name" value="Immunoglobulins"/>
    <property type="match status" value="1"/>
</dbReference>
<dbReference type="EMBL" id="JACHIO010000003">
    <property type="protein sequence ID" value="MBB5062646.1"/>
    <property type="molecule type" value="Genomic_DNA"/>
</dbReference>
<proteinExistence type="predicted"/>
<keyword evidence="1" id="KW-0808">Transferase</keyword>
<keyword evidence="3" id="KW-0902">Two-component regulatory system</keyword>
<dbReference type="PANTHER" id="PTHR24421:SF62">
    <property type="entry name" value="SENSORY TRANSDUCTION HISTIDINE KINASE"/>
    <property type="match status" value="1"/>
</dbReference>
<dbReference type="InterPro" id="IPR011712">
    <property type="entry name" value="Sig_transdc_His_kin_sub3_dim/P"/>
</dbReference>
<dbReference type="PANTHER" id="PTHR24421">
    <property type="entry name" value="NITRATE/NITRITE SENSOR PROTEIN NARX-RELATED"/>
    <property type="match status" value="1"/>
</dbReference>